<evidence type="ECO:0000256" key="3">
    <source>
        <dbReference type="ARBA" id="ARBA00022741"/>
    </source>
</evidence>
<keyword evidence="7" id="KW-1185">Reference proteome</keyword>
<gene>
    <name evidence="6" type="ORF">N5W20_06265</name>
</gene>
<evidence type="ECO:0000256" key="4">
    <source>
        <dbReference type="ARBA" id="ARBA00022840"/>
    </source>
</evidence>
<dbReference type="InterPro" id="IPR015860">
    <property type="entry name" value="ABC_transpr_TagH-like"/>
</dbReference>
<dbReference type="SMART" id="SM00382">
    <property type="entry name" value="AAA"/>
    <property type="match status" value="1"/>
</dbReference>
<feature type="domain" description="ABC transporter" evidence="5">
    <location>
        <begin position="46"/>
        <end position="263"/>
    </location>
</feature>
<dbReference type="InterPro" id="IPR050683">
    <property type="entry name" value="Bact_Polysacc_Export_ATP-bd"/>
</dbReference>
<dbReference type="GO" id="GO:0005524">
    <property type="term" value="F:ATP binding"/>
    <property type="evidence" value="ECO:0007669"/>
    <property type="project" value="UniProtKB-KW"/>
</dbReference>
<evidence type="ECO:0000313" key="6">
    <source>
        <dbReference type="EMBL" id="UYH50721.1"/>
    </source>
</evidence>
<dbReference type="Gene3D" id="3.40.50.300">
    <property type="entry name" value="P-loop containing nucleotide triphosphate hydrolases"/>
    <property type="match status" value="1"/>
</dbReference>
<keyword evidence="2" id="KW-0813">Transport</keyword>
<dbReference type="InterPro" id="IPR027417">
    <property type="entry name" value="P-loop_NTPase"/>
</dbReference>
<keyword evidence="4 6" id="KW-0067">ATP-binding</keyword>
<evidence type="ECO:0000259" key="5">
    <source>
        <dbReference type="PROSITE" id="PS50893"/>
    </source>
</evidence>
<keyword evidence="3" id="KW-0547">Nucleotide-binding</keyword>
<protein>
    <submittedName>
        <fullName evidence="6">ABC transporter ATP-binding protein</fullName>
    </submittedName>
</protein>
<reference evidence="6" key="1">
    <citation type="submission" date="2022-10" db="EMBL/GenBank/DDBJ databases">
        <title>Candidatus Kirkpatrella diaphorinas gen. nov., sp. nov., an uncultured endosymbiont identified in a population of Diaphorina citri from Hawaii.</title>
        <authorList>
            <person name="Henry E.M."/>
            <person name="Carlson C.R."/>
            <person name="Kuo Y.-W."/>
        </authorList>
    </citation>
    <scope>NUCLEOTIDE SEQUENCE</scope>
    <source>
        <strain evidence="6">CADCRV1</strain>
    </source>
</reference>
<name>A0ABY6GI38_9PROT</name>
<dbReference type="PANTHER" id="PTHR46743">
    <property type="entry name" value="TEICHOIC ACIDS EXPORT ATP-BINDING PROTEIN TAGH"/>
    <property type="match status" value="1"/>
</dbReference>
<dbReference type="Proteomes" id="UP001163831">
    <property type="component" value="Chromosome"/>
</dbReference>
<dbReference type="Pfam" id="PF00005">
    <property type="entry name" value="ABC_tran"/>
    <property type="match status" value="1"/>
</dbReference>
<evidence type="ECO:0000256" key="1">
    <source>
        <dbReference type="ARBA" id="ARBA00005417"/>
    </source>
</evidence>
<dbReference type="CDD" id="cd03220">
    <property type="entry name" value="ABC_KpsT_Wzt"/>
    <property type="match status" value="1"/>
</dbReference>
<dbReference type="PROSITE" id="PS50893">
    <property type="entry name" value="ABC_TRANSPORTER_2"/>
    <property type="match status" value="1"/>
</dbReference>
<sequence>MDISPVTQIRMTQFGLSYPIYSGNARSLKKTLFKNVRQNIKKISPVGGEVVMENNVAVVRALHDITFTIHAGERVGLVGHNGAGKSTLLRAIAGIFESSQGDLHIMGDVHSLLDAGAGMNPDLTGRENIRLYAASLGYTRQASQLLEQDVESFAELGAFLDMPVRLYSAGMGVRLGFALATAPRPDILLMDEWFMAGDQGFHERAEQRLHSLVDHADILVLTSHELHVLRKWCTRIIWLEHGRMRMDGPAKDVLDAYEAAASDGS</sequence>
<organism evidence="6 7">
    <name type="scientific">Candidatus Kirkpatrickella diaphorinae</name>
    <dbReference type="NCBI Taxonomy" id="2984322"/>
    <lineage>
        <taxon>Bacteria</taxon>
        <taxon>Pseudomonadati</taxon>
        <taxon>Pseudomonadota</taxon>
        <taxon>Alphaproteobacteria</taxon>
        <taxon>Acetobacterales</taxon>
        <taxon>Acetobacteraceae</taxon>
        <taxon>Candidatus Kirkpatrickella</taxon>
    </lineage>
</organism>
<dbReference type="PANTHER" id="PTHR46743:SF2">
    <property type="entry name" value="TEICHOIC ACIDS EXPORT ATP-BINDING PROTEIN TAGH"/>
    <property type="match status" value="1"/>
</dbReference>
<evidence type="ECO:0000313" key="7">
    <source>
        <dbReference type="Proteomes" id="UP001163831"/>
    </source>
</evidence>
<dbReference type="EMBL" id="CP107052">
    <property type="protein sequence ID" value="UYH50721.1"/>
    <property type="molecule type" value="Genomic_DNA"/>
</dbReference>
<dbReference type="InterPro" id="IPR003439">
    <property type="entry name" value="ABC_transporter-like_ATP-bd"/>
</dbReference>
<proteinExistence type="inferred from homology"/>
<evidence type="ECO:0000256" key="2">
    <source>
        <dbReference type="ARBA" id="ARBA00022448"/>
    </source>
</evidence>
<dbReference type="InterPro" id="IPR003593">
    <property type="entry name" value="AAA+_ATPase"/>
</dbReference>
<accession>A0ABY6GI38</accession>
<comment type="similarity">
    <text evidence="1">Belongs to the ABC transporter superfamily.</text>
</comment>
<dbReference type="SUPFAM" id="SSF52540">
    <property type="entry name" value="P-loop containing nucleoside triphosphate hydrolases"/>
    <property type="match status" value="1"/>
</dbReference>